<accession>A0A1V4SLH6</accession>
<dbReference type="PANTHER" id="PTHR10429:SF0">
    <property type="entry name" value="DNA-3-METHYLADENINE GLYCOSYLASE"/>
    <property type="match status" value="1"/>
</dbReference>
<evidence type="ECO:0000256" key="3">
    <source>
        <dbReference type="ARBA" id="ARBA00022801"/>
    </source>
</evidence>
<reference evidence="6 7" key="1">
    <citation type="submission" date="2016-02" db="EMBL/GenBank/DDBJ databases">
        <title>Genome sequence of Clostridium thermobutyricum DSM 4928.</title>
        <authorList>
            <person name="Poehlein A."/>
            <person name="Daniel R."/>
        </authorList>
    </citation>
    <scope>NUCLEOTIDE SEQUENCE [LARGE SCALE GENOMIC DNA]</scope>
    <source>
        <strain evidence="6 7">DSM 4928</strain>
    </source>
</reference>
<keyword evidence="2 5" id="KW-0227">DNA damage</keyword>
<keyword evidence="4 5" id="KW-0234">DNA repair</keyword>
<dbReference type="HAMAP" id="MF_00527">
    <property type="entry name" value="3MGH"/>
    <property type="match status" value="1"/>
</dbReference>
<organism evidence="6 7">
    <name type="scientific">Clostridium thermobutyricum DSM 4928</name>
    <dbReference type="NCBI Taxonomy" id="1121339"/>
    <lineage>
        <taxon>Bacteria</taxon>
        <taxon>Bacillati</taxon>
        <taxon>Bacillota</taxon>
        <taxon>Clostridia</taxon>
        <taxon>Eubacteriales</taxon>
        <taxon>Clostridiaceae</taxon>
        <taxon>Clostridium</taxon>
    </lineage>
</organism>
<dbReference type="CDD" id="cd00540">
    <property type="entry name" value="AAG"/>
    <property type="match status" value="1"/>
</dbReference>
<dbReference type="GO" id="GO:0006284">
    <property type="term" value="P:base-excision repair"/>
    <property type="evidence" value="ECO:0007669"/>
    <property type="project" value="InterPro"/>
</dbReference>
<dbReference type="InterPro" id="IPR003180">
    <property type="entry name" value="MPG"/>
</dbReference>
<comment type="similarity">
    <text evidence="1 5">Belongs to the DNA glycosylase MPG family.</text>
</comment>
<dbReference type="EMBL" id="LTAY01000111">
    <property type="protein sequence ID" value="OPX44732.1"/>
    <property type="molecule type" value="Genomic_DNA"/>
</dbReference>
<dbReference type="FunFam" id="3.10.300.10:FF:000001">
    <property type="entry name" value="Putative 3-methyladenine DNA glycosylase"/>
    <property type="match status" value="1"/>
</dbReference>
<proteinExistence type="inferred from homology"/>
<dbReference type="NCBIfam" id="TIGR00567">
    <property type="entry name" value="3mg"/>
    <property type="match status" value="1"/>
</dbReference>
<gene>
    <name evidence="6" type="ORF">CLTHE_32670</name>
</gene>
<keyword evidence="3 5" id="KW-0378">Hydrolase</keyword>
<dbReference type="Pfam" id="PF02245">
    <property type="entry name" value="Pur_DNA_glyco"/>
    <property type="match status" value="1"/>
</dbReference>
<dbReference type="PANTHER" id="PTHR10429">
    <property type="entry name" value="DNA-3-METHYLADENINE GLYCOSYLASE"/>
    <property type="match status" value="1"/>
</dbReference>
<evidence type="ECO:0000256" key="2">
    <source>
        <dbReference type="ARBA" id="ARBA00022763"/>
    </source>
</evidence>
<sequence>MRLKKDFYARDARIVAKELLGKILVRNINGKTLRCMITETEAYIGKIDKACHAYGKKRTSKIEPLYGPPGITYVYFIYGLYYCFNIITKEMDIPEGVLIRSVEPLNEFDYISNIRFKKNFSELSKSQIKALTNGPAKFTMAYQINKFDNFIDMLSSNEIYIEDSKYNNFKIIETTRIGIDYAEEAKDFPWRYYIKDNQFISKK</sequence>
<dbReference type="AlphaFoldDB" id="A0A1V4SLH6"/>
<evidence type="ECO:0000313" key="6">
    <source>
        <dbReference type="EMBL" id="OPX44732.1"/>
    </source>
</evidence>
<dbReference type="Gene3D" id="3.10.300.10">
    <property type="entry name" value="Methylpurine-DNA glycosylase (MPG)"/>
    <property type="match status" value="1"/>
</dbReference>
<dbReference type="GO" id="GO:0003905">
    <property type="term" value="F:alkylbase DNA N-glycosylase activity"/>
    <property type="evidence" value="ECO:0007669"/>
    <property type="project" value="InterPro"/>
</dbReference>
<dbReference type="SUPFAM" id="SSF50486">
    <property type="entry name" value="FMT C-terminal domain-like"/>
    <property type="match status" value="1"/>
</dbReference>
<dbReference type="InterPro" id="IPR011034">
    <property type="entry name" value="Formyl_transferase-like_C_sf"/>
</dbReference>
<dbReference type="Proteomes" id="UP000191448">
    <property type="component" value="Unassembled WGS sequence"/>
</dbReference>
<dbReference type="InterPro" id="IPR036995">
    <property type="entry name" value="MPG_sf"/>
</dbReference>
<dbReference type="RefSeq" id="WP_080024301.1">
    <property type="nucleotide sequence ID" value="NZ_LTAY01000111.1"/>
</dbReference>
<name>A0A1V4SLH6_9CLOT</name>
<dbReference type="EC" id="3.2.2.-" evidence="5"/>
<dbReference type="NCBIfam" id="NF002001">
    <property type="entry name" value="PRK00802.1-1"/>
    <property type="match status" value="1"/>
</dbReference>
<evidence type="ECO:0000256" key="1">
    <source>
        <dbReference type="ARBA" id="ARBA00009232"/>
    </source>
</evidence>
<dbReference type="GO" id="GO:0003677">
    <property type="term" value="F:DNA binding"/>
    <property type="evidence" value="ECO:0007669"/>
    <property type="project" value="InterPro"/>
</dbReference>
<evidence type="ECO:0000256" key="5">
    <source>
        <dbReference type="HAMAP-Rule" id="MF_00527"/>
    </source>
</evidence>
<comment type="caution">
    <text evidence="6">The sequence shown here is derived from an EMBL/GenBank/DDBJ whole genome shotgun (WGS) entry which is preliminary data.</text>
</comment>
<evidence type="ECO:0000313" key="7">
    <source>
        <dbReference type="Proteomes" id="UP000191448"/>
    </source>
</evidence>
<protein>
    <recommendedName>
        <fullName evidence="5">Putative 3-methyladenine DNA glycosylase</fullName>
        <ecNumber evidence="5">3.2.2.-</ecNumber>
    </recommendedName>
</protein>
<evidence type="ECO:0000256" key="4">
    <source>
        <dbReference type="ARBA" id="ARBA00023204"/>
    </source>
</evidence>
<dbReference type="OrthoDB" id="9794313at2"/>